<dbReference type="OrthoDB" id="4039380at2759"/>
<dbReference type="EMBL" id="CP059249">
    <property type="protein sequence ID" value="QLL32892.1"/>
    <property type="molecule type" value="Genomic_DNA"/>
</dbReference>
<accession>A0A7G3ZHA6</accession>
<gene>
    <name evidence="1" type="ORF">HG536_0D04140</name>
</gene>
<dbReference type="Proteomes" id="UP000515788">
    <property type="component" value="Chromosome 4"/>
</dbReference>
<dbReference type="KEGG" id="tgb:HG536_0D04140"/>
<name>A0A7G3ZHA6_9SACH</name>
<dbReference type="GeneID" id="59326059"/>
<proteinExistence type="predicted"/>
<sequence>MITSEHRQALRPAILMVTQDCEWERVLAVVQSRDTMEPPDKNIIVELEYRKRHVLFPPIIAGQFIPGSPEFIPVYHDNMR</sequence>
<reference evidence="1 2" key="1">
    <citation type="submission" date="2020-06" db="EMBL/GenBank/DDBJ databases">
        <title>The yeast mating-type switching endonuclease HO is a domesticated member of an unorthodox homing genetic element family.</title>
        <authorList>
            <person name="Coughlan A.Y."/>
            <person name="Lombardi L."/>
            <person name="Braun-Galleani S."/>
            <person name="Martos A.R."/>
            <person name="Galeote V."/>
            <person name="Bigey F."/>
            <person name="Dequin S."/>
            <person name="Byrne K.P."/>
            <person name="Wolfe K.H."/>
        </authorList>
    </citation>
    <scope>NUCLEOTIDE SEQUENCE [LARGE SCALE GENOMIC DNA]</scope>
    <source>
        <strain evidence="1 2">CBS764</strain>
    </source>
</reference>
<keyword evidence="2" id="KW-1185">Reference proteome</keyword>
<evidence type="ECO:0000313" key="1">
    <source>
        <dbReference type="EMBL" id="QLL32892.1"/>
    </source>
</evidence>
<dbReference type="RefSeq" id="XP_037139566.1">
    <property type="nucleotide sequence ID" value="XM_037283670.1"/>
</dbReference>
<organism evidence="1 2">
    <name type="scientific">Torulaspora globosa</name>
    <dbReference type="NCBI Taxonomy" id="48254"/>
    <lineage>
        <taxon>Eukaryota</taxon>
        <taxon>Fungi</taxon>
        <taxon>Dikarya</taxon>
        <taxon>Ascomycota</taxon>
        <taxon>Saccharomycotina</taxon>
        <taxon>Saccharomycetes</taxon>
        <taxon>Saccharomycetales</taxon>
        <taxon>Saccharomycetaceae</taxon>
        <taxon>Torulaspora</taxon>
    </lineage>
</organism>
<dbReference type="AlphaFoldDB" id="A0A7G3ZHA6"/>
<evidence type="ECO:0000313" key="2">
    <source>
        <dbReference type="Proteomes" id="UP000515788"/>
    </source>
</evidence>
<protein>
    <submittedName>
        <fullName evidence="1">Uncharacterized protein</fullName>
    </submittedName>
</protein>